<gene>
    <name evidence="2" type="ORF">NDU88_004816</name>
</gene>
<name>A0AAV7RM24_PLEWA</name>
<reference evidence="2" key="1">
    <citation type="journal article" date="2022" name="bioRxiv">
        <title>Sequencing and chromosome-scale assembly of the giantPleurodeles waltlgenome.</title>
        <authorList>
            <person name="Brown T."/>
            <person name="Elewa A."/>
            <person name="Iarovenko S."/>
            <person name="Subramanian E."/>
            <person name="Araus A.J."/>
            <person name="Petzold A."/>
            <person name="Susuki M."/>
            <person name="Suzuki K.-i.T."/>
            <person name="Hayashi T."/>
            <person name="Toyoda A."/>
            <person name="Oliveira C."/>
            <person name="Osipova E."/>
            <person name="Leigh N.D."/>
            <person name="Simon A."/>
            <person name="Yun M.H."/>
        </authorList>
    </citation>
    <scope>NUCLEOTIDE SEQUENCE</scope>
    <source>
        <strain evidence="2">20211129_DDA</strain>
        <tissue evidence="2">Liver</tissue>
    </source>
</reference>
<proteinExistence type="predicted"/>
<sequence>MLCVPAAAVGLRKHPESACSTLRARVRNMLPKGVKPARDWAESTTPQQRPGNPTRQKTDCGSSSSGPKKVEANVGQRIEAQSAMERKGLSQANQQQGLRSTVVKPQSTIVGFLGTAPAPAPALQDSLLAGGLTSSVEKGCLVELSNLNLTTADLSAGITSTGDTSVHYSLSVNPSTLPKIHSNRIPGASCSSVTGVPSILEGQTGMLCWPGMVGYPTRLTGHMRQVQGGAHMLRVIGTLYGGLFFAKSGGRG</sequence>
<feature type="region of interest" description="Disordered" evidence="1">
    <location>
        <begin position="30"/>
        <end position="71"/>
    </location>
</feature>
<evidence type="ECO:0000313" key="2">
    <source>
        <dbReference type="EMBL" id="KAJ1152038.1"/>
    </source>
</evidence>
<keyword evidence="3" id="KW-1185">Reference proteome</keyword>
<dbReference type="Proteomes" id="UP001066276">
    <property type="component" value="Chromosome 5"/>
</dbReference>
<organism evidence="2 3">
    <name type="scientific">Pleurodeles waltl</name>
    <name type="common">Iberian ribbed newt</name>
    <dbReference type="NCBI Taxonomy" id="8319"/>
    <lineage>
        <taxon>Eukaryota</taxon>
        <taxon>Metazoa</taxon>
        <taxon>Chordata</taxon>
        <taxon>Craniata</taxon>
        <taxon>Vertebrata</taxon>
        <taxon>Euteleostomi</taxon>
        <taxon>Amphibia</taxon>
        <taxon>Batrachia</taxon>
        <taxon>Caudata</taxon>
        <taxon>Salamandroidea</taxon>
        <taxon>Salamandridae</taxon>
        <taxon>Pleurodelinae</taxon>
        <taxon>Pleurodeles</taxon>
    </lineage>
</organism>
<protein>
    <submittedName>
        <fullName evidence="2">Uncharacterized protein</fullName>
    </submittedName>
</protein>
<accession>A0AAV7RM24</accession>
<evidence type="ECO:0000313" key="3">
    <source>
        <dbReference type="Proteomes" id="UP001066276"/>
    </source>
</evidence>
<dbReference type="EMBL" id="JANPWB010000009">
    <property type="protein sequence ID" value="KAJ1152038.1"/>
    <property type="molecule type" value="Genomic_DNA"/>
</dbReference>
<comment type="caution">
    <text evidence="2">The sequence shown here is derived from an EMBL/GenBank/DDBJ whole genome shotgun (WGS) entry which is preliminary data.</text>
</comment>
<dbReference type="AlphaFoldDB" id="A0AAV7RM24"/>
<evidence type="ECO:0000256" key="1">
    <source>
        <dbReference type="SAM" id="MobiDB-lite"/>
    </source>
</evidence>
<feature type="compositionally biased region" description="Polar residues" evidence="1">
    <location>
        <begin position="42"/>
        <end position="66"/>
    </location>
</feature>